<dbReference type="OrthoDB" id="665647at2"/>
<evidence type="ECO:0000313" key="2">
    <source>
        <dbReference type="Proteomes" id="UP000317835"/>
    </source>
</evidence>
<dbReference type="InterPro" id="IPR056510">
    <property type="entry name" value="WapI"/>
</dbReference>
<gene>
    <name evidence="1" type="ORF">ElP_10320</name>
</gene>
<dbReference type="EMBL" id="CP036426">
    <property type="protein sequence ID" value="QDV33190.1"/>
    <property type="molecule type" value="Genomic_DNA"/>
</dbReference>
<accession>A0A518GX80</accession>
<dbReference type="Proteomes" id="UP000317835">
    <property type="component" value="Chromosome"/>
</dbReference>
<dbReference type="AlphaFoldDB" id="A0A518GX80"/>
<sequence length="144" mass="15818">MDHQPIEFLMGDRRGAHLLLRPAELDRPGESGDDWLVTEVVIAAGGFSGRFRAFLRAEELAGFRSRLATLHDELRGEAVLDCTDGWLRVAVSGDGRGGLVARCEATDDPAIDNRLRFVLLLDQSYLPGMIDGLDAILRRYPVAG</sequence>
<proteinExistence type="predicted"/>
<dbReference type="Pfam" id="PF24716">
    <property type="entry name" value="WapI"/>
    <property type="match status" value="1"/>
</dbReference>
<protein>
    <submittedName>
        <fullName evidence="1">Uncharacterized protein</fullName>
    </submittedName>
</protein>
<name>A0A518GX80_9BACT</name>
<keyword evidence="2" id="KW-1185">Reference proteome</keyword>
<reference evidence="1 2" key="1">
    <citation type="submission" date="2019-02" db="EMBL/GenBank/DDBJ databases">
        <title>Deep-cultivation of Planctomycetes and their phenomic and genomic characterization uncovers novel biology.</title>
        <authorList>
            <person name="Wiegand S."/>
            <person name="Jogler M."/>
            <person name="Boedeker C."/>
            <person name="Pinto D."/>
            <person name="Vollmers J."/>
            <person name="Rivas-Marin E."/>
            <person name="Kohn T."/>
            <person name="Peeters S.H."/>
            <person name="Heuer A."/>
            <person name="Rast P."/>
            <person name="Oberbeckmann S."/>
            <person name="Bunk B."/>
            <person name="Jeske O."/>
            <person name="Meyerdierks A."/>
            <person name="Storesund J.E."/>
            <person name="Kallscheuer N."/>
            <person name="Luecker S."/>
            <person name="Lage O.M."/>
            <person name="Pohl T."/>
            <person name="Merkel B.J."/>
            <person name="Hornburger P."/>
            <person name="Mueller R.-W."/>
            <person name="Bruemmer F."/>
            <person name="Labrenz M."/>
            <person name="Spormann A.M."/>
            <person name="Op den Camp H."/>
            <person name="Overmann J."/>
            <person name="Amann R."/>
            <person name="Jetten M.S.M."/>
            <person name="Mascher T."/>
            <person name="Medema M.H."/>
            <person name="Devos D.P."/>
            <person name="Kaster A.-K."/>
            <person name="Ovreas L."/>
            <person name="Rohde M."/>
            <person name="Galperin M.Y."/>
            <person name="Jogler C."/>
        </authorList>
    </citation>
    <scope>NUCLEOTIDE SEQUENCE [LARGE SCALE GENOMIC DNA]</scope>
    <source>
        <strain evidence="1 2">ElP</strain>
    </source>
</reference>
<dbReference type="KEGG" id="tpla:ElP_10320"/>
<evidence type="ECO:0000313" key="1">
    <source>
        <dbReference type="EMBL" id="QDV33190.1"/>
    </source>
</evidence>
<organism evidence="1 2">
    <name type="scientific">Tautonia plasticadhaerens</name>
    <dbReference type="NCBI Taxonomy" id="2527974"/>
    <lineage>
        <taxon>Bacteria</taxon>
        <taxon>Pseudomonadati</taxon>
        <taxon>Planctomycetota</taxon>
        <taxon>Planctomycetia</taxon>
        <taxon>Isosphaerales</taxon>
        <taxon>Isosphaeraceae</taxon>
        <taxon>Tautonia</taxon>
    </lineage>
</organism>
<dbReference type="RefSeq" id="WP_145267592.1">
    <property type="nucleotide sequence ID" value="NZ_CP036426.1"/>
</dbReference>